<name>A0A443L3G0_9LACT</name>
<gene>
    <name evidence="1" type="ORF">EO246_12945</name>
</gene>
<protein>
    <submittedName>
        <fullName evidence="1">DUF722 domain-containing protein</fullName>
    </submittedName>
</protein>
<dbReference type="AlphaFoldDB" id="A0A443L3G0"/>
<dbReference type="RefSeq" id="WP_128268206.1">
    <property type="nucleotide sequence ID" value="NZ_JACCJA010000051.1"/>
</dbReference>
<dbReference type="EMBL" id="SAXH01000053">
    <property type="protein sequence ID" value="RWR43585.1"/>
    <property type="molecule type" value="Genomic_DNA"/>
</dbReference>
<dbReference type="Proteomes" id="UP000285859">
    <property type="component" value="Unassembled WGS sequence"/>
</dbReference>
<evidence type="ECO:0000313" key="1">
    <source>
        <dbReference type="EMBL" id="RWR43585.1"/>
    </source>
</evidence>
<accession>A0A443L3G0</accession>
<proteinExistence type="predicted"/>
<comment type="caution">
    <text evidence="1">The sequence shown here is derived from an EMBL/GenBank/DDBJ whole genome shotgun (WGS) entry which is preliminary data.</text>
</comment>
<evidence type="ECO:0000313" key="2">
    <source>
        <dbReference type="Proteomes" id="UP000285859"/>
    </source>
</evidence>
<reference evidence="1 2" key="1">
    <citation type="submission" date="2019-01" db="EMBL/GenBank/DDBJ databases">
        <title>Whole genome sequence of Lactococcus lactis isolated from cow milk.</title>
        <authorList>
            <person name="Sundararaman A."/>
            <person name="Tamang J.-P."/>
            <person name="Halami P."/>
        </authorList>
    </citation>
    <scope>NUCLEOTIDE SEQUENCE [LARGE SCALE GENOMIC DNA]</scope>
    <source>
        <strain evidence="1 2">C2D</strain>
    </source>
</reference>
<sequence>MADRLDLLLSDYMTGMLQVKINSRERWITREKHEERIGSGGSSSNTAPQERNYLIKEADKELGRLNDAMKTLDDLFNVFDGTVVHKIIIYKYKYRMTWDQVSIRMHTDQSALRKQYVKFKNTLRSTLWASTLGE</sequence>
<dbReference type="InterPro" id="IPR007927">
    <property type="entry name" value="DUF722"/>
</dbReference>
<organism evidence="1 2">
    <name type="scientific">Lactococcus lactis</name>
    <dbReference type="NCBI Taxonomy" id="1358"/>
    <lineage>
        <taxon>Bacteria</taxon>
        <taxon>Bacillati</taxon>
        <taxon>Bacillota</taxon>
        <taxon>Bacilli</taxon>
        <taxon>Lactobacillales</taxon>
        <taxon>Streptococcaceae</taxon>
        <taxon>Lactococcus</taxon>
    </lineage>
</organism>
<dbReference type="Pfam" id="PF05263">
    <property type="entry name" value="DUF722"/>
    <property type="match status" value="1"/>
</dbReference>